<reference evidence="13" key="1">
    <citation type="submission" date="2023-07" db="EMBL/GenBank/DDBJ databases">
        <title>Genome content predicts the carbon catabolic preferences of heterotrophic bacteria.</title>
        <authorList>
            <person name="Gralka M."/>
        </authorList>
    </citation>
    <scope>NUCLEOTIDE SEQUENCE</scope>
    <source>
        <strain evidence="13">C2R13</strain>
    </source>
</reference>
<evidence type="ECO:0000256" key="6">
    <source>
        <dbReference type="ARBA" id="ARBA00023224"/>
    </source>
</evidence>
<dbReference type="PANTHER" id="PTHR43531">
    <property type="entry name" value="PROTEIN ICFG"/>
    <property type="match status" value="1"/>
</dbReference>
<dbReference type="Gene3D" id="1.10.287.950">
    <property type="entry name" value="Methyl-accepting chemotaxis protein"/>
    <property type="match status" value="1"/>
</dbReference>
<dbReference type="CDD" id="cd12912">
    <property type="entry name" value="PDC2_MCP_like"/>
    <property type="match status" value="1"/>
</dbReference>
<dbReference type="Pfam" id="PF00015">
    <property type="entry name" value="MCPsignal"/>
    <property type="match status" value="1"/>
</dbReference>
<evidence type="ECO:0000259" key="11">
    <source>
        <dbReference type="PROSITE" id="PS50111"/>
    </source>
</evidence>
<evidence type="ECO:0000256" key="1">
    <source>
        <dbReference type="ARBA" id="ARBA00004651"/>
    </source>
</evidence>
<evidence type="ECO:0000256" key="7">
    <source>
        <dbReference type="ARBA" id="ARBA00029447"/>
    </source>
</evidence>
<gene>
    <name evidence="13" type="ORF">Q4535_06445</name>
</gene>
<evidence type="ECO:0000256" key="4">
    <source>
        <dbReference type="ARBA" id="ARBA00022989"/>
    </source>
</evidence>
<evidence type="ECO:0000313" key="14">
    <source>
        <dbReference type="Proteomes" id="UP001170481"/>
    </source>
</evidence>
<dbReference type="Pfam" id="PF02743">
    <property type="entry name" value="dCache_1"/>
    <property type="match status" value="1"/>
</dbReference>
<dbReference type="Pfam" id="PF00672">
    <property type="entry name" value="HAMP"/>
    <property type="match status" value="1"/>
</dbReference>
<keyword evidence="3 10" id="KW-0812">Transmembrane</keyword>
<feature type="transmembrane region" description="Helical" evidence="10">
    <location>
        <begin position="281"/>
        <end position="304"/>
    </location>
</feature>
<keyword evidence="4 10" id="KW-1133">Transmembrane helix</keyword>
<dbReference type="Gene3D" id="3.30.450.20">
    <property type="entry name" value="PAS domain"/>
    <property type="match status" value="2"/>
</dbReference>
<dbReference type="SUPFAM" id="SSF58104">
    <property type="entry name" value="Methyl-accepting chemotaxis protein (MCP) signaling domain"/>
    <property type="match status" value="1"/>
</dbReference>
<dbReference type="InterPro" id="IPR033479">
    <property type="entry name" value="dCache_1"/>
</dbReference>
<dbReference type="InterPro" id="IPR004089">
    <property type="entry name" value="MCPsignal_dom"/>
</dbReference>
<proteinExistence type="inferred from homology"/>
<dbReference type="GO" id="GO:0007165">
    <property type="term" value="P:signal transduction"/>
    <property type="evidence" value="ECO:0007669"/>
    <property type="project" value="UniProtKB-KW"/>
</dbReference>
<dbReference type="Proteomes" id="UP001170481">
    <property type="component" value="Unassembled WGS sequence"/>
</dbReference>
<comment type="caution">
    <text evidence="13">The sequence shown here is derived from an EMBL/GenBank/DDBJ whole genome shotgun (WGS) entry which is preliminary data.</text>
</comment>
<dbReference type="EMBL" id="JAUORK010000006">
    <property type="protein sequence ID" value="MDO6671758.1"/>
    <property type="molecule type" value="Genomic_DNA"/>
</dbReference>
<dbReference type="FunFam" id="1.10.287.950:FF:000001">
    <property type="entry name" value="Methyl-accepting chemotaxis sensory transducer"/>
    <property type="match status" value="1"/>
</dbReference>
<sequence>MFASLRARITLACVAIVLVALVVVSSLNAWTTFRNTHADESDYQQQLLRSNAAQLSQWFSVHINAVSGIAASSLESFPDAALTQAMKQGDFSKTYVGFPDGRFRYFDGRPGRAGYDPRQRGWYQAAVATGKPVITAPYVGATSGELEISVAAPVYRGSRLVAVVSGDLPLAFITRTVAELSPTPNSFAFLIDDTGTLIAHPDDALVLKPMSALASALTPETLASSNRLVAAGQSALVVDIQQRDYRMFSAELDSAGLGDTGWRLALALDVADSDAPLYAQLWTTLAMTLLVLLGAAAVMSWIASRSLRGLALVRDALVDIAAGEGDLTRRIQVSGRDEVAEIGNAFNRFVSTLNGVLSEIRLASGAVQTAAAEISQGSQDLSSRTEQAAANLQETSASMEQISGTVAQSADSAHEADGLAKSASEVARRGGEVIGEVVTTMQGIDDDSRKITEIVSVMDSIAFQTNLLALNASVEAARAGEQGRGFAVVAGEVRTLAQRSSEASREIATLISSANERTRDGAEQVRVAGSTMNEIVASVMRVSEVIGEISHATQEQNHGVGQVSSAVAELDQVTQQNAALVEESAAAADALSEQSARLAEMVGRFRLDGPAQPSAMAPRSAGTLSAQDSSPRAARPVASEELDWQAW</sequence>
<evidence type="ECO:0000256" key="2">
    <source>
        <dbReference type="ARBA" id="ARBA00022475"/>
    </source>
</evidence>
<dbReference type="PROSITE" id="PS50885">
    <property type="entry name" value="HAMP"/>
    <property type="match status" value="1"/>
</dbReference>
<dbReference type="SMART" id="SM00304">
    <property type="entry name" value="HAMP"/>
    <property type="match status" value="1"/>
</dbReference>
<accession>A0AAP4TXT8</accession>
<evidence type="ECO:0000256" key="10">
    <source>
        <dbReference type="SAM" id="Phobius"/>
    </source>
</evidence>
<evidence type="ECO:0000256" key="9">
    <source>
        <dbReference type="SAM" id="MobiDB-lite"/>
    </source>
</evidence>
<feature type="region of interest" description="Disordered" evidence="9">
    <location>
        <begin position="609"/>
        <end position="647"/>
    </location>
</feature>
<keyword evidence="6 8" id="KW-0807">Transducer</keyword>
<dbReference type="InterPro" id="IPR051310">
    <property type="entry name" value="MCP_chemotaxis"/>
</dbReference>
<dbReference type="CDD" id="cd12913">
    <property type="entry name" value="PDC1_MCP_like"/>
    <property type="match status" value="1"/>
</dbReference>
<dbReference type="InterPro" id="IPR029151">
    <property type="entry name" value="Sensor-like_sf"/>
</dbReference>
<dbReference type="SMART" id="SM00283">
    <property type="entry name" value="MA"/>
    <property type="match status" value="1"/>
</dbReference>
<dbReference type="CDD" id="cd06225">
    <property type="entry name" value="HAMP"/>
    <property type="match status" value="1"/>
</dbReference>
<dbReference type="InterPro" id="IPR004090">
    <property type="entry name" value="Chemotax_Me-accpt_rcpt"/>
</dbReference>
<dbReference type="PANTHER" id="PTHR43531:SF16">
    <property type="entry name" value="METHYL-ACCEPTING CHEMOTAXIS PROTEIN II"/>
    <property type="match status" value="1"/>
</dbReference>
<dbReference type="PRINTS" id="PR00260">
    <property type="entry name" value="CHEMTRNSDUCR"/>
</dbReference>
<evidence type="ECO:0000259" key="12">
    <source>
        <dbReference type="PROSITE" id="PS50885"/>
    </source>
</evidence>
<evidence type="ECO:0000256" key="3">
    <source>
        <dbReference type="ARBA" id="ARBA00022692"/>
    </source>
</evidence>
<evidence type="ECO:0000256" key="5">
    <source>
        <dbReference type="ARBA" id="ARBA00023136"/>
    </source>
</evidence>
<protein>
    <submittedName>
        <fullName evidence="13">Methyl-accepting chemotaxis protein</fullName>
    </submittedName>
</protein>
<dbReference type="InterPro" id="IPR003660">
    <property type="entry name" value="HAMP_dom"/>
</dbReference>
<keyword evidence="2" id="KW-1003">Cell membrane</keyword>
<dbReference type="AlphaFoldDB" id="A0AAP4TXT8"/>
<feature type="domain" description="Methyl-accepting transducer" evidence="11">
    <location>
        <begin position="363"/>
        <end position="592"/>
    </location>
</feature>
<feature type="domain" description="HAMP" evidence="12">
    <location>
        <begin position="304"/>
        <end position="358"/>
    </location>
</feature>
<name>A0AAP4TXT8_9GAMM</name>
<dbReference type="GO" id="GO:0004888">
    <property type="term" value="F:transmembrane signaling receptor activity"/>
    <property type="evidence" value="ECO:0007669"/>
    <property type="project" value="InterPro"/>
</dbReference>
<dbReference type="CDD" id="cd11386">
    <property type="entry name" value="MCP_signal"/>
    <property type="match status" value="1"/>
</dbReference>
<comment type="similarity">
    <text evidence="7">Belongs to the methyl-accepting chemotaxis (MCP) protein family.</text>
</comment>
<comment type="subcellular location">
    <subcellularLocation>
        <location evidence="1">Cell membrane</location>
        <topology evidence="1">Multi-pass membrane protein</topology>
    </subcellularLocation>
</comment>
<dbReference type="GO" id="GO:0005886">
    <property type="term" value="C:plasma membrane"/>
    <property type="evidence" value="ECO:0007669"/>
    <property type="project" value="UniProtKB-SubCell"/>
</dbReference>
<dbReference type="PROSITE" id="PS50111">
    <property type="entry name" value="CHEMOTAXIS_TRANSDUC_2"/>
    <property type="match status" value="1"/>
</dbReference>
<dbReference type="SUPFAM" id="SSF103190">
    <property type="entry name" value="Sensory domain-like"/>
    <property type="match status" value="1"/>
</dbReference>
<organism evidence="13 14">
    <name type="scientific">Cobetia amphilecti</name>
    <dbReference type="NCBI Taxonomy" id="1055104"/>
    <lineage>
        <taxon>Bacteria</taxon>
        <taxon>Pseudomonadati</taxon>
        <taxon>Pseudomonadota</taxon>
        <taxon>Gammaproteobacteria</taxon>
        <taxon>Oceanospirillales</taxon>
        <taxon>Halomonadaceae</taxon>
        <taxon>Cobetia</taxon>
    </lineage>
</organism>
<dbReference type="RefSeq" id="WP_303593430.1">
    <property type="nucleotide sequence ID" value="NZ_JAUORK010000006.1"/>
</dbReference>
<keyword evidence="5 10" id="KW-0472">Membrane</keyword>
<evidence type="ECO:0000313" key="13">
    <source>
        <dbReference type="EMBL" id="MDO6671758.1"/>
    </source>
</evidence>
<dbReference type="GO" id="GO:0006935">
    <property type="term" value="P:chemotaxis"/>
    <property type="evidence" value="ECO:0007669"/>
    <property type="project" value="InterPro"/>
</dbReference>
<evidence type="ECO:0000256" key="8">
    <source>
        <dbReference type="PROSITE-ProRule" id="PRU00284"/>
    </source>
</evidence>